<dbReference type="Pfam" id="PF00023">
    <property type="entry name" value="Ank"/>
    <property type="match status" value="1"/>
</dbReference>
<organism evidence="2 3">
    <name type="scientific">Aspergillus pseudoustus</name>
    <dbReference type="NCBI Taxonomy" id="1810923"/>
    <lineage>
        <taxon>Eukaryota</taxon>
        <taxon>Fungi</taxon>
        <taxon>Dikarya</taxon>
        <taxon>Ascomycota</taxon>
        <taxon>Pezizomycotina</taxon>
        <taxon>Eurotiomycetes</taxon>
        <taxon>Eurotiomycetidae</taxon>
        <taxon>Eurotiales</taxon>
        <taxon>Aspergillaceae</taxon>
        <taxon>Aspergillus</taxon>
        <taxon>Aspergillus subgen. Nidulantes</taxon>
    </lineage>
</organism>
<reference evidence="2 3" key="1">
    <citation type="submission" date="2024-07" db="EMBL/GenBank/DDBJ databases">
        <title>Section-level genome sequencing and comparative genomics of Aspergillus sections Usti and Cavernicolus.</title>
        <authorList>
            <consortium name="Lawrence Berkeley National Laboratory"/>
            <person name="Nybo J.L."/>
            <person name="Vesth T.C."/>
            <person name="Theobald S."/>
            <person name="Frisvad J.C."/>
            <person name="Larsen T.O."/>
            <person name="Kjaerboelling I."/>
            <person name="Rothschild-Mancinelli K."/>
            <person name="Lyhne E.K."/>
            <person name="Kogle M.E."/>
            <person name="Barry K."/>
            <person name="Clum A."/>
            <person name="Na H."/>
            <person name="Ledsgaard L."/>
            <person name="Lin J."/>
            <person name="Lipzen A."/>
            <person name="Kuo A."/>
            <person name="Riley R."/>
            <person name="Mondo S."/>
            <person name="Labutti K."/>
            <person name="Haridas S."/>
            <person name="Pangalinan J."/>
            <person name="Salamov A.A."/>
            <person name="Simmons B.A."/>
            <person name="Magnuson J.K."/>
            <person name="Chen J."/>
            <person name="Drula E."/>
            <person name="Henrissat B."/>
            <person name="Wiebenga A."/>
            <person name="Lubbers R.J."/>
            <person name="Gomes A.C."/>
            <person name="Makela M.R."/>
            <person name="Stajich J."/>
            <person name="Grigoriev I.V."/>
            <person name="Mortensen U.H."/>
            <person name="De Vries R.P."/>
            <person name="Baker S.E."/>
            <person name="Andersen M.R."/>
        </authorList>
    </citation>
    <scope>NUCLEOTIDE SEQUENCE [LARGE SCALE GENOMIC DNA]</scope>
    <source>
        <strain evidence="2 3">CBS 123904</strain>
    </source>
</reference>
<comment type="caution">
    <text evidence="2">The sequence shown here is derived from an EMBL/GenBank/DDBJ whole genome shotgun (WGS) entry which is preliminary data.</text>
</comment>
<name>A0ABR4JCB4_9EURO</name>
<evidence type="ECO:0000313" key="2">
    <source>
        <dbReference type="EMBL" id="KAL2836727.1"/>
    </source>
</evidence>
<proteinExistence type="predicted"/>
<dbReference type="PROSITE" id="PS50088">
    <property type="entry name" value="ANK_REPEAT"/>
    <property type="match status" value="1"/>
</dbReference>
<gene>
    <name evidence="2" type="ORF">BJY01DRAFT_221635</name>
</gene>
<dbReference type="InterPro" id="IPR036770">
    <property type="entry name" value="Ankyrin_rpt-contain_sf"/>
</dbReference>
<protein>
    <recommendedName>
        <fullName evidence="4">Ankyrin repeat-containing domain protein</fullName>
    </recommendedName>
</protein>
<sequence length="51" mass="5511">MADHSGQTPLHMAVTREEKAIEVLLLSYGATKPADLNPLSIELLESNFGTT</sequence>
<dbReference type="EMBL" id="JBFXLU010000173">
    <property type="protein sequence ID" value="KAL2836727.1"/>
    <property type="molecule type" value="Genomic_DNA"/>
</dbReference>
<evidence type="ECO:0000313" key="3">
    <source>
        <dbReference type="Proteomes" id="UP001610446"/>
    </source>
</evidence>
<evidence type="ECO:0000256" key="1">
    <source>
        <dbReference type="PROSITE-ProRule" id="PRU00023"/>
    </source>
</evidence>
<keyword evidence="3" id="KW-1185">Reference proteome</keyword>
<dbReference type="InterPro" id="IPR002110">
    <property type="entry name" value="Ankyrin_rpt"/>
</dbReference>
<dbReference type="PROSITE" id="PS50297">
    <property type="entry name" value="ANK_REP_REGION"/>
    <property type="match status" value="1"/>
</dbReference>
<keyword evidence="1" id="KW-0040">ANK repeat</keyword>
<dbReference type="SUPFAM" id="SSF48403">
    <property type="entry name" value="Ankyrin repeat"/>
    <property type="match status" value="1"/>
</dbReference>
<evidence type="ECO:0008006" key="4">
    <source>
        <dbReference type="Google" id="ProtNLM"/>
    </source>
</evidence>
<accession>A0ABR4JCB4</accession>
<feature type="repeat" description="ANK" evidence="1">
    <location>
        <begin position="5"/>
        <end position="30"/>
    </location>
</feature>
<dbReference type="Proteomes" id="UP001610446">
    <property type="component" value="Unassembled WGS sequence"/>
</dbReference>